<evidence type="ECO:0000313" key="2">
    <source>
        <dbReference type="Proteomes" id="UP001476798"/>
    </source>
</evidence>
<accession>A0ABV0NFT7</accession>
<proteinExistence type="predicted"/>
<dbReference type="Proteomes" id="UP001476798">
    <property type="component" value="Unassembled WGS sequence"/>
</dbReference>
<comment type="caution">
    <text evidence="1">The sequence shown here is derived from an EMBL/GenBank/DDBJ whole genome shotgun (WGS) entry which is preliminary data.</text>
</comment>
<sequence>MIANTQHTSWNITTNTVSKVNPVFTANAPQLPNISSRLFHDQLSLPAFSFISSFIFVFSNTLAKLVIKPVQVVTPGFKSATGASKNRQTEQKKKQENTLNLDTHSYHSEQNNGTPKAIHIQYGQHMHIFICFTCLTYKISIDTLPFTQSALIKAIHKPHQLHTFFTLSYSHLMFFPGEFEPNL</sequence>
<evidence type="ECO:0000313" key="1">
    <source>
        <dbReference type="EMBL" id="MEQ2170251.1"/>
    </source>
</evidence>
<dbReference type="EMBL" id="JAHRIO010037186">
    <property type="protein sequence ID" value="MEQ2170251.1"/>
    <property type="molecule type" value="Genomic_DNA"/>
</dbReference>
<organism evidence="1 2">
    <name type="scientific">Goodea atripinnis</name>
    <dbReference type="NCBI Taxonomy" id="208336"/>
    <lineage>
        <taxon>Eukaryota</taxon>
        <taxon>Metazoa</taxon>
        <taxon>Chordata</taxon>
        <taxon>Craniata</taxon>
        <taxon>Vertebrata</taxon>
        <taxon>Euteleostomi</taxon>
        <taxon>Actinopterygii</taxon>
        <taxon>Neopterygii</taxon>
        <taxon>Teleostei</taxon>
        <taxon>Neoteleostei</taxon>
        <taxon>Acanthomorphata</taxon>
        <taxon>Ovalentaria</taxon>
        <taxon>Atherinomorphae</taxon>
        <taxon>Cyprinodontiformes</taxon>
        <taxon>Goodeidae</taxon>
        <taxon>Goodea</taxon>
    </lineage>
</organism>
<keyword evidence="2" id="KW-1185">Reference proteome</keyword>
<reference evidence="1 2" key="1">
    <citation type="submission" date="2021-06" db="EMBL/GenBank/DDBJ databases">
        <authorList>
            <person name="Palmer J.M."/>
        </authorList>
    </citation>
    <scope>NUCLEOTIDE SEQUENCE [LARGE SCALE GENOMIC DNA]</scope>
    <source>
        <strain evidence="1 2">GA_2019</strain>
        <tissue evidence="1">Muscle</tissue>
    </source>
</reference>
<gene>
    <name evidence="1" type="ORF">GOODEAATRI_033620</name>
</gene>
<protein>
    <submittedName>
        <fullName evidence="1">Uncharacterized protein</fullName>
    </submittedName>
</protein>
<name>A0ABV0NFT7_9TELE</name>